<feature type="region of interest" description="Disordered" evidence="1">
    <location>
        <begin position="41"/>
        <end position="79"/>
    </location>
</feature>
<feature type="region of interest" description="Disordered" evidence="1">
    <location>
        <begin position="1"/>
        <end position="20"/>
    </location>
</feature>
<name>A0A1A8WR71_PLAOA</name>
<feature type="compositionally biased region" description="Basic and acidic residues" evidence="1">
    <location>
        <begin position="63"/>
        <end position="79"/>
    </location>
</feature>
<evidence type="ECO:0000256" key="1">
    <source>
        <dbReference type="SAM" id="MobiDB-lite"/>
    </source>
</evidence>
<accession>A0A1A8WR71</accession>
<dbReference type="AlphaFoldDB" id="A0A1A8WR71"/>
<sequence length="79" mass="9366">MEKINDEGTGEEDDSGSDFVYEPINVRKKKFMNQLVNSFLNEENEQGKEKKRKKDDDEISENIGKREKYREPLKIDKIK</sequence>
<protein>
    <submittedName>
        <fullName evidence="2">RNA helicase, putative</fullName>
    </submittedName>
</protein>
<evidence type="ECO:0000313" key="2">
    <source>
        <dbReference type="EMBL" id="SBS94803.1"/>
    </source>
</evidence>
<keyword evidence="2" id="KW-0347">Helicase</keyword>
<keyword evidence="2" id="KW-0378">Hydrolase</keyword>
<organism evidence="2 3">
    <name type="scientific">Plasmodium ovale curtisi</name>
    <dbReference type="NCBI Taxonomy" id="864141"/>
    <lineage>
        <taxon>Eukaryota</taxon>
        <taxon>Sar</taxon>
        <taxon>Alveolata</taxon>
        <taxon>Apicomplexa</taxon>
        <taxon>Aconoidasida</taxon>
        <taxon>Haemosporida</taxon>
        <taxon>Plasmodiidae</taxon>
        <taxon>Plasmodium</taxon>
        <taxon>Plasmodium (Plasmodium)</taxon>
    </lineage>
</organism>
<keyword evidence="2" id="KW-0547">Nucleotide-binding</keyword>
<reference evidence="3" key="1">
    <citation type="submission" date="2016-05" db="EMBL/GenBank/DDBJ databases">
        <authorList>
            <person name="Naeem Raeece"/>
        </authorList>
    </citation>
    <scope>NUCLEOTIDE SEQUENCE [LARGE SCALE GENOMIC DNA]</scope>
</reference>
<dbReference type="EMBL" id="FLQU01001882">
    <property type="protein sequence ID" value="SBS94803.1"/>
    <property type="molecule type" value="Genomic_DNA"/>
</dbReference>
<proteinExistence type="predicted"/>
<evidence type="ECO:0000313" key="3">
    <source>
        <dbReference type="Proteomes" id="UP000078560"/>
    </source>
</evidence>
<gene>
    <name evidence="2" type="ORF">POVCU2_0090720</name>
</gene>
<keyword evidence="2" id="KW-0067">ATP-binding</keyword>
<dbReference type="GO" id="GO:0004386">
    <property type="term" value="F:helicase activity"/>
    <property type="evidence" value="ECO:0007669"/>
    <property type="project" value="UniProtKB-KW"/>
</dbReference>
<dbReference type="Proteomes" id="UP000078560">
    <property type="component" value="Unassembled WGS sequence"/>
</dbReference>